<dbReference type="InterPro" id="IPR036291">
    <property type="entry name" value="NAD(P)-bd_dom_sf"/>
</dbReference>
<dbReference type="SUPFAM" id="SSF51735">
    <property type="entry name" value="NAD(P)-binding Rossmann-fold domains"/>
    <property type="match status" value="1"/>
</dbReference>
<dbReference type="InterPro" id="IPR005886">
    <property type="entry name" value="UDP_G4E"/>
</dbReference>
<evidence type="ECO:0000256" key="2">
    <source>
        <dbReference type="ARBA" id="ARBA00000083"/>
    </source>
</evidence>
<comment type="subunit">
    <text evidence="9">Homodimer.</text>
</comment>
<comment type="function">
    <text evidence="4">Catalyzes two distinct but analogous reactions: the reversible epimerization of UDP-glucose to UDP-galactose and the reversible epimerization of UDP-N-acetylglucosamine to UDP-N-acetylgalactosamine. The reaction with UDP-Gal plays a critical role in the Leloir pathway of galactose catabolism in which galactose is converted to the glycolytic intermediate glucose 6-phosphate. It contributes to the catabolism of dietary galactose and enables the endogenous biosynthesis of both UDP-Gal and UDP-GalNAc when exogenous sources are limited. Both UDP-sugar interconversions are important in the synthesis of glycoproteins and glycolipids.</text>
</comment>
<dbReference type="EC" id="5.1.3.2" evidence="9"/>
<dbReference type="NCBIfam" id="TIGR01179">
    <property type="entry name" value="galE"/>
    <property type="match status" value="1"/>
</dbReference>
<dbReference type="RefSeq" id="XP_005090117.1">
    <property type="nucleotide sequence ID" value="XM_005090060.3"/>
</dbReference>
<sequence>MSGDESYVLVTGGAGYIGSHTVVELLAAGYSVVVLDNLVNASMESMTRVEEISGKKVPAHQVDLLDKDAIRKIFQTYKVSVVMHFAGLKAVGESVELPLLYYHNNVGGTVNLLQVMQEFDVKNIVFSSSATVYGTPQYLPVDEAHPTGGCTNAYGKTKFFIEEIVRDLCNSDKTWNAVLLRYFNPVGAHKSGKIGENPQGAPNNLMPYVAQVAVGRREHLTVYGSDYDTKDGTGVRDYIHIVDLAQGHVAATKKLQTGCGCVVYNLGTGVGYSVLDMVKAFEKAIGKTIPYKLAGRRPGDIATVYANPEKAEKELGWKCTRNLDEMCEDLWRWQSNNPYGYSKGES</sequence>
<dbReference type="RefSeq" id="XP_005090115.1">
    <property type="nucleotide sequence ID" value="XM_005090058.3"/>
</dbReference>
<comment type="pathway">
    <text evidence="5 9">Carbohydrate metabolism; galactose metabolism.</text>
</comment>
<comment type="similarity">
    <text evidence="9">Belongs to the NAD(P)-dependent epimerase/dehydratase family.</text>
</comment>
<comment type="catalytic activity">
    <reaction evidence="1">
        <text>UDP-N-acetyl-alpha-D-glucosamine = UDP-N-acetyl-alpha-D-galactosamine</text>
        <dbReference type="Rhea" id="RHEA:20517"/>
        <dbReference type="ChEBI" id="CHEBI:57705"/>
        <dbReference type="ChEBI" id="CHEBI:67138"/>
        <dbReference type="EC" id="5.1.3.7"/>
    </reaction>
</comment>
<dbReference type="Gene3D" id="3.90.25.10">
    <property type="entry name" value="UDP-galactose 4-epimerase, domain 1"/>
    <property type="match status" value="1"/>
</dbReference>
<dbReference type="PANTHER" id="PTHR43725">
    <property type="entry name" value="UDP-GLUCOSE 4-EPIMERASE"/>
    <property type="match status" value="1"/>
</dbReference>
<evidence type="ECO:0000259" key="10">
    <source>
        <dbReference type="Pfam" id="PF16363"/>
    </source>
</evidence>
<gene>
    <name evidence="12 13" type="primary">LOC101847627</name>
</gene>
<dbReference type="Proteomes" id="UP000694888">
    <property type="component" value="Unplaced"/>
</dbReference>
<evidence type="ECO:0000256" key="3">
    <source>
        <dbReference type="ARBA" id="ARBA00001911"/>
    </source>
</evidence>
<accession>A0ABM0JBW6</accession>
<dbReference type="PANTHER" id="PTHR43725:SF47">
    <property type="entry name" value="UDP-GLUCOSE 4-EPIMERASE"/>
    <property type="match status" value="1"/>
</dbReference>
<evidence type="ECO:0000256" key="5">
    <source>
        <dbReference type="ARBA" id="ARBA00004947"/>
    </source>
</evidence>
<evidence type="ECO:0000256" key="7">
    <source>
        <dbReference type="ARBA" id="ARBA00023144"/>
    </source>
</evidence>
<proteinExistence type="inferred from homology"/>
<evidence type="ECO:0000313" key="11">
    <source>
        <dbReference type="Proteomes" id="UP000694888"/>
    </source>
</evidence>
<dbReference type="InterPro" id="IPR016040">
    <property type="entry name" value="NAD(P)-bd_dom"/>
</dbReference>
<evidence type="ECO:0000256" key="1">
    <source>
        <dbReference type="ARBA" id="ARBA00000014"/>
    </source>
</evidence>
<evidence type="ECO:0000256" key="4">
    <source>
        <dbReference type="ARBA" id="ARBA00002760"/>
    </source>
</evidence>
<dbReference type="Gene3D" id="3.40.50.720">
    <property type="entry name" value="NAD(P)-binding Rossmann-like Domain"/>
    <property type="match status" value="1"/>
</dbReference>
<dbReference type="CDD" id="cd05247">
    <property type="entry name" value="UDP_G4E_1_SDR_e"/>
    <property type="match status" value="1"/>
</dbReference>
<organism evidence="11 12">
    <name type="scientific">Aplysia californica</name>
    <name type="common">California sea hare</name>
    <dbReference type="NCBI Taxonomy" id="6500"/>
    <lineage>
        <taxon>Eukaryota</taxon>
        <taxon>Metazoa</taxon>
        <taxon>Spiralia</taxon>
        <taxon>Lophotrochozoa</taxon>
        <taxon>Mollusca</taxon>
        <taxon>Gastropoda</taxon>
        <taxon>Heterobranchia</taxon>
        <taxon>Euthyneura</taxon>
        <taxon>Tectipleura</taxon>
        <taxon>Aplysiida</taxon>
        <taxon>Aplysioidea</taxon>
        <taxon>Aplysiidae</taxon>
        <taxon>Aplysia</taxon>
    </lineage>
</organism>
<dbReference type="Pfam" id="PF16363">
    <property type="entry name" value="GDP_Man_Dehyd"/>
    <property type="match status" value="1"/>
</dbReference>
<name>A0ABM0JBW6_APLCA</name>
<comment type="catalytic activity">
    <reaction evidence="2 9">
        <text>UDP-alpha-D-glucose = UDP-alpha-D-galactose</text>
        <dbReference type="Rhea" id="RHEA:22168"/>
        <dbReference type="ChEBI" id="CHEBI:58885"/>
        <dbReference type="ChEBI" id="CHEBI:66914"/>
        <dbReference type="EC" id="5.1.3.2"/>
    </reaction>
</comment>
<dbReference type="GeneID" id="101847627"/>
<reference evidence="12 13" key="1">
    <citation type="submission" date="2025-05" db="UniProtKB">
        <authorList>
            <consortium name="RefSeq"/>
        </authorList>
    </citation>
    <scope>IDENTIFICATION</scope>
</reference>
<keyword evidence="6 9" id="KW-0520">NAD</keyword>
<comment type="cofactor">
    <cofactor evidence="3 9">
        <name>NAD(+)</name>
        <dbReference type="ChEBI" id="CHEBI:57540"/>
    </cofactor>
</comment>
<protein>
    <recommendedName>
        <fullName evidence="9">UDP-glucose 4-epimerase</fullName>
        <ecNumber evidence="9">5.1.3.2</ecNumber>
    </recommendedName>
</protein>
<evidence type="ECO:0000256" key="6">
    <source>
        <dbReference type="ARBA" id="ARBA00023027"/>
    </source>
</evidence>
<evidence type="ECO:0000256" key="8">
    <source>
        <dbReference type="ARBA" id="ARBA00023235"/>
    </source>
</evidence>
<keyword evidence="7" id="KW-0299">Galactose metabolism</keyword>
<keyword evidence="9" id="KW-0119">Carbohydrate metabolism</keyword>
<evidence type="ECO:0000313" key="12">
    <source>
        <dbReference type="RefSeq" id="XP_005090115.1"/>
    </source>
</evidence>
<evidence type="ECO:0000313" key="13">
    <source>
        <dbReference type="RefSeq" id="XP_005090117.1"/>
    </source>
</evidence>
<dbReference type="PRINTS" id="PR01713">
    <property type="entry name" value="NUCEPIMERASE"/>
</dbReference>
<evidence type="ECO:0000256" key="9">
    <source>
        <dbReference type="RuleBase" id="RU366046"/>
    </source>
</evidence>
<keyword evidence="8 9" id="KW-0413">Isomerase</keyword>
<dbReference type="NCBIfam" id="NF007956">
    <property type="entry name" value="PRK10675.1"/>
    <property type="match status" value="1"/>
</dbReference>
<keyword evidence="11" id="KW-1185">Reference proteome</keyword>
<feature type="domain" description="NAD(P)-binding" evidence="10">
    <location>
        <begin position="9"/>
        <end position="329"/>
    </location>
</feature>